<evidence type="ECO:0000313" key="2">
    <source>
        <dbReference type="Proteomes" id="UP000007477"/>
    </source>
</evidence>
<dbReference type="KEGG" id="acc:BDGL_000651"/>
<reference evidence="1 2" key="2">
    <citation type="journal article" date="2011" name="J. Bacteriol.">
        <title>Genome sequence of Acinetobacter calcoaceticus PHEA-2, isolated from industry wastewater.</title>
        <authorList>
            <person name="Zhan Y."/>
            <person name="Yan Y."/>
            <person name="Zhang W."/>
            <person name="Yu H."/>
            <person name="Chen M."/>
            <person name="Lu W."/>
            <person name="Ping S."/>
            <person name="Peng Z."/>
            <person name="Yuan M."/>
            <person name="Zhou Z."/>
            <person name="Elmerich C."/>
            <person name="Lin M."/>
        </authorList>
    </citation>
    <scope>NUCLEOTIDE SEQUENCE [LARGE SCALE GENOMIC DNA]</scope>
    <source>
        <strain evidence="1 2">PHEA-2</strain>
    </source>
</reference>
<reference key="1">
    <citation type="submission" date="2010-08" db="EMBL/GenBank/DDBJ databases">
        <title>The genome sequence of a nonpathogenic wastewater-adapted bacterium Acinetobacter calcoaceticus PHEA-2 and comparative genomics insights into environmental adaptation.</title>
        <authorList>
            <person name="Zhan Y."/>
            <person name="Yan Y."/>
            <person name="Zhang W."/>
            <person name="Chen M."/>
            <person name="Ping S."/>
            <person name="Lu W."/>
            <person name="Lin M."/>
        </authorList>
    </citation>
    <scope>NUCLEOTIDE SEQUENCE</scope>
    <source>
        <strain>PHEA-2</strain>
    </source>
</reference>
<name>F0KK62_ACIP2</name>
<dbReference type="RefSeq" id="YP_004994919.1">
    <property type="nucleotide sequence ID" value="NC_016603.1"/>
</dbReference>
<proteinExistence type="predicted"/>
<dbReference type="EMBL" id="CP002177">
    <property type="protein sequence ID" value="ADY81237.1"/>
    <property type="molecule type" value="Genomic_DNA"/>
</dbReference>
<dbReference type="HOGENOM" id="CLU_3283301_0_0_6"/>
<sequence>MCNGQVALSPTQAIAIPSIKNVLFPEMTCPPPVVGHPIVM</sequence>
<keyword evidence="2" id="KW-1185">Reference proteome</keyword>
<accession>F0KK62</accession>
<dbReference type="RefSeq" id="WP_014206365.1">
    <property type="nucleotide sequence ID" value="NC_016603.1"/>
</dbReference>
<dbReference type="Proteomes" id="UP000007477">
    <property type="component" value="Chromosome"/>
</dbReference>
<dbReference type="AlphaFoldDB" id="F0KK62"/>
<organism evidence="1 2">
    <name type="scientific">Acinetobacter pittii (strain PHEA-2)</name>
    <dbReference type="NCBI Taxonomy" id="871585"/>
    <lineage>
        <taxon>Bacteria</taxon>
        <taxon>Pseudomonadati</taxon>
        <taxon>Pseudomonadota</taxon>
        <taxon>Gammaproteobacteria</taxon>
        <taxon>Moraxellales</taxon>
        <taxon>Moraxellaceae</taxon>
        <taxon>Acinetobacter</taxon>
        <taxon>Acinetobacter calcoaceticus/baumannii complex</taxon>
    </lineage>
</organism>
<dbReference type="GeneID" id="11638831"/>
<evidence type="ECO:0000313" key="1">
    <source>
        <dbReference type="EMBL" id="ADY81237.1"/>
    </source>
</evidence>
<protein>
    <submittedName>
        <fullName evidence="1">Uncharacterized protein</fullName>
    </submittedName>
</protein>
<gene>
    <name evidence="1" type="ordered locus">BDGL_000651</name>
</gene>